<dbReference type="Pfam" id="PF13460">
    <property type="entry name" value="NAD_binding_10"/>
    <property type="match status" value="1"/>
</dbReference>
<evidence type="ECO:0000256" key="1">
    <source>
        <dbReference type="ARBA" id="ARBA00038376"/>
    </source>
</evidence>
<keyword evidence="4" id="KW-1185">Reference proteome</keyword>
<dbReference type="Proteomes" id="UP000277212">
    <property type="component" value="Unassembled WGS sequence"/>
</dbReference>
<accession>A0A3M2RN43</accession>
<evidence type="ECO:0000259" key="2">
    <source>
        <dbReference type="Pfam" id="PF13460"/>
    </source>
</evidence>
<dbReference type="InterPro" id="IPR016040">
    <property type="entry name" value="NAD(P)-bd_dom"/>
</dbReference>
<dbReference type="PANTHER" id="PTHR15020">
    <property type="entry name" value="FLAVIN REDUCTASE-RELATED"/>
    <property type="match status" value="1"/>
</dbReference>
<name>A0A3M2RN43_9HYPO</name>
<dbReference type="AlphaFoldDB" id="A0A3M2RN43"/>
<comment type="similarity">
    <text evidence="1">Belongs to the avfA family.</text>
</comment>
<evidence type="ECO:0000313" key="3">
    <source>
        <dbReference type="EMBL" id="RMJ06629.1"/>
    </source>
</evidence>
<gene>
    <name evidence="3" type="ORF">CDV36_013769</name>
</gene>
<organism evidence="3 4">
    <name type="scientific">Fusarium kuroshium</name>
    <dbReference type="NCBI Taxonomy" id="2010991"/>
    <lineage>
        <taxon>Eukaryota</taxon>
        <taxon>Fungi</taxon>
        <taxon>Dikarya</taxon>
        <taxon>Ascomycota</taxon>
        <taxon>Pezizomycotina</taxon>
        <taxon>Sordariomycetes</taxon>
        <taxon>Hypocreomycetidae</taxon>
        <taxon>Hypocreales</taxon>
        <taxon>Nectriaceae</taxon>
        <taxon>Fusarium</taxon>
        <taxon>Fusarium solani species complex</taxon>
    </lineage>
</organism>
<dbReference type="Gene3D" id="3.40.50.720">
    <property type="entry name" value="NAD(P)-binding Rossmann-like Domain"/>
    <property type="match status" value="1"/>
</dbReference>
<sequence>MGRHALILGGHGKVAQILTQVLLKDSWTVTSIIRTKDQVSQIESLASTGKNNLNVLVHSIEDVQIVSEAKDLLTQVKPDVVVWSAGAGGKGGPERTFAIDRDAAINFIKAAVETPTINKFILISYLACRQRPPHWWNDASWKYAQEMQSGYLKNYCKAKLAADEILLPEASKRADFVGISLRPGMLSDEPTGRVELGKTTGSEGNVSRASVAETIVSLLNHKEVQTCWLDMLDGSESVEDAVEGVVRNRDNAAEGEDVYLI</sequence>
<dbReference type="InterPro" id="IPR036291">
    <property type="entry name" value="NAD(P)-bd_dom_sf"/>
</dbReference>
<dbReference type="EMBL" id="NKUJ01000399">
    <property type="protein sequence ID" value="RMJ06629.1"/>
    <property type="molecule type" value="Genomic_DNA"/>
</dbReference>
<dbReference type="SUPFAM" id="SSF51735">
    <property type="entry name" value="NAD(P)-binding Rossmann-fold domains"/>
    <property type="match status" value="1"/>
</dbReference>
<evidence type="ECO:0000313" key="4">
    <source>
        <dbReference type="Proteomes" id="UP000277212"/>
    </source>
</evidence>
<proteinExistence type="inferred from homology"/>
<dbReference type="OrthoDB" id="10254604at2759"/>
<dbReference type="STRING" id="2010991.A0A3M2RN43"/>
<protein>
    <recommendedName>
        <fullName evidence="2">NAD(P)-binding domain-containing protein</fullName>
    </recommendedName>
</protein>
<dbReference type="PANTHER" id="PTHR15020:SF50">
    <property type="entry name" value="UPF0659 PROTEIN YMR090W"/>
    <property type="match status" value="1"/>
</dbReference>
<reference evidence="3 4" key="1">
    <citation type="submission" date="2017-06" db="EMBL/GenBank/DDBJ databases">
        <title>Comparative genomic analysis of Ambrosia Fusariam Clade fungi.</title>
        <authorList>
            <person name="Stajich J.E."/>
            <person name="Carrillo J."/>
            <person name="Kijimoto T."/>
            <person name="Eskalen A."/>
            <person name="O'Donnell K."/>
            <person name="Kasson M."/>
        </authorList>
    </citation>
    <scope>NUCLEOTIDE SEQUENCE [LARGE SCALE GENOMIC DNA]</scope>
    <source>
        <strain evidence="3">UCR3666</strain>
    </source>
</reference>
<comment type="caution">
    <text evidence="3">The sequence shown here is derived from an EMBL/GenBank/DDBJ whole genome shotgun (WGS) entry which is preliminary data.</text>
</comment>
<feature type="domain" description="NAD(P)-binding" evidence="2">
    <location>
        <begin position="9"/>
        <end position="221"/>
    </location>
</feature>